<feature type="transmembrane region" description="Helical" evidence="2">
    <location>
        <begin position="190"/>
        <end position="211"/>
    </location>
</feature>
<evidence type="ECO:0000256" key="2">
    <source>
        <dbReference type="SAM" id="Phobius"/>
    </source>
</evidence>
<comment type="similarity">
    <text evidence="1">Belongs to the EamA transporter family.</text>
</comment>
<dbReference type="SUPFAM" id="SSF103481">
    <property type="entry name" value="Multidrug resistance efflux transporter EmrE"/>
    <property type="match status" value="2"/>
</dbReference>
<evidence type="ECO:0000313" key="4">
    <source>
        <dbReference type="EMBL" id="MBA8952918.1"/>
    </source>
</evidence>
<dbReference type="EMBL" id="JACJIA010000005">
    <property type="protein sequence ID" value="MBA8952918.1"/>
    <property type="molecule type" value="Genomic_DNA"/>
</dbReference>
<dbReference type="InterPro" id="IPR000620">
    <property type="entry name" value="EamA_dom"/>
</dbReference>
<evidence type="ECO:0000313" key="5">
    <source>
        <dbReference type="Proteomes" id="UP000572680"/>
    </source>
</evidence>
<dbReference type="Pfam" id="PF00892">
    <property type="entry name" value="EamA"/>
    <property type="match status" value="2"/>
</dbReference>
<dbReference type="PANTHER" id="PTHR22911:SF79">
    <property type="entry name" value="MOBA-LIKE NTP TRANSFERASE DOMAIN-CONTAINING PROTEIN"/>
    <property type="match status" value="1"/>
</dbReference>
<keyword evidence="5" id="KW-1185">Reference proteome</keyword>
<dbReference type="AlphaFoldDB" id="A0A7W3QND0"/>
<keyword evidence="2" id="KW-0812">Transmembrane</keyword>
<keyword evidence="2" id="KW-1133">Transmembrane helix</keyword>
<organism evidence="4 5">
    <name type="scientific">Actinomadura namibiensis</name>
    <dbReference type="NCBI Taxonomy" id="182080"/>
    <lineage>
        <taxon>Bacteria</taxon>
        <taxon>Bacillati</taxon>
        <taxon>Actinomycetota</taxon>
        <taxon>Actinomycetes</taxon>
        <taxon>Streptosporangiales</taxon>
        <taxon>Thermomonosporaceae</taxon>
        <taxon>Actinomadura</taxon>
    </lineage>
</organism>
<feature type="transmembrane region" description="Helical" evidence="2">
    <location>
        <begin position="260"/>
        <end position="279"/>
    </location>
</feature>
<evidence type="ECO:0000256" key="1">
    <source>
        <dbReference type="ARBA" id="ARBA00007362"/>
    </source>
</evidence>
<name>A0A7W3QND0_ACTNM</name>
<feature type="transmembrane region" description="Helical" evidence="2">
    <location>
        <begin position="231"/>
        <end position="253"/>
    </location>
</feature>
<feature type="transmembrane region" description="Helical" evidence="2">
    <location>
        <begin position="104"/>
        <end position="122"/>
    </location>
</feature>
<dbReference type="GO" id="GO:0016020">
    <property type="term" value="C:membrane"/>
    <property type="evidence" value="ECO:0007669"/>
    <property type="project" value="InterPro"/>
</dbReference>
<feature type="transmembrane region" description="Helical" evidence="2">
    <location>
        <begin position="76"/>
        <end position="98"/>
    </location>
</feature>
<dbReference type="InterPro" id="IPR037185">
    <property type="entry name" value="EmrE-like"/>
</dbReference>
<dbReference type="RefSeq" id="WP_182845131.1">
    <property type="nucleotide sequence ID" value="NZ_BAAALP010000034.1"/>
</dbReference>
<reference evidence="4 5" key="1">
    <citation type="submission" date="2020-08" db="EMBL/GenBank/DDBJ databases">
        <title>Genomic Encyclopedia of Type Strains, Phase IV (KMG-IV): sequencing the most valuable type-strain genomes for metagenomic binning, comparative biology and taxonomic classification.</title>
        <authorList>
            <person name="Goeker M."/>
        </authorList>
    </citation>
    <scope>NUCLEOTIDE SEQUENCE [LARGE SCALE GENOMIC DNA]</scope>
    <source>
        <strain evidence="4 5">DSM 44197</strain>
    </source>
</reference>
<gene>
    <name evidence="4" type="ORF">HNR61_004564</name>
</gene>
<feature type="domain" description="EamA" evidence="3">
    <location>
        <begin position="160"/>
        <end position="301"/>
    </location>
</feature>
<feature type="transmembrane region" description="Helical" evidence="2">
    <location>
        <begin position="12"/>
        <end position="32"/>
    </location>
</feature>
<feature type="transmembrane region" description="Helical" evidence="2">
    <location>
        <begin position="44"/>
        <end position="64"/>
    </location>
</feature>
<dbReference type="Proteomes" id="UP000572680">
    <property type="component" value="Unassembled WGS sequence"/>
</dbReference>
<keyword evidence="2" id="KW-0472">Membrane</keyword>
<feature type="domain" description="EamA" evidence="3">
    <location>
        <begin position="13"/>
        <end position="149"/>
    </location>
</feature>
<feature type="transmembrane region" description="Helical" evidence="2">
    <location>
        <begin position="285"/>
        <end position="302"/>
    </location>
</feature>
<evidence type="ECO:0000259" key="3">
    <source>
        <dbReference type="Pfam" id="PF00892"/>
    </source>
</evidence>
<accession>A0A7W3QND0</accession>
<feature type="transmembrane region" description="Helical" evidence="2">
    <location>
        <begin position="134"/>
        <end position="153"/>
    </location>
</feature>
<comment type="caution">
    <text evidence="4">The sequence shown here is derived from an EMBL/GenBank/DDBJ whole genome shotgun (WGS) entry which is preliminary data.</text>
</comment>
<protein>
    <submittedName>
        <fullName evidence="4">Drug/metabolite transporter (DMT)-like permease</fullName>
    </submittedName>
</protein>
<proteinExistence type="inferred from homology"/>
<feature type="transmembrane region" description="Helical" evidence="2">
    <location>
        <begin position="159"/>
        <end position="178"/>
    </location>
</feature>
<sequence>MSGAAGAGRSRGWGLGLAVASSVCFGASGPFGKALIQAGLTAPQAVWLRIAGAALILVPLVLVLRGRAAAASVRPHLGRLTAYGLTGVAGCQALYFVAASRLPVGIAILLEFTGPILVLLWLRLVRRAPVHRTAALGVLVAMVGLALVVQVWNGLSLDALGLAAGLGAAACQAAYFLLIDRLTGEVDPLVMTAAGSVVGAAALTLLAAPWALPWHVLTAAVPVGDHTAPGWLLAAWIVVVSTVLAYLAGVAAVQRLSAQVAGAVCYTEAVAATLIAWAVLGERLAPVQLTGGAIVLAGAFIAQRAVIDRVPAAASPETPAPALTA</sequence>
<dbReference type="PANTHER" id="PTHR22911">
    <property type="entry name" value="ACYL-MALONYL CONDENSING ENZYME-RELATED"/>
    <property type="match status" value="1"/>
</dbReference>